<dbReference type="SUPFAM" id="SSF53756">
    <property type="entry name" value="UDP-Glycosyltransferase/glycogen phosphorylase"/>
    <property type="match status" value="1"/>
</dbReference>
<name>A0A1M6G6W8_9FLAO</name>
<dbReference type="Proteomes" id="UP000184543">
    <property type="component" value="Unassembled WGS sequence"/>
</dbReference>
<accession>A0A1M6G6W8</accession>
<keyword evidence="3" id="KW-0808">Transferase</keyword>
<dbReference type="EMBL" id="FQYU01000002">
    <property type="protein sequence ID" value="SHJ05673.1"/>
    <property type="molecule type" value="Genomic_DNA"/>
</dbReference>
<dbReference type="InterPro" id="IPR001296">
    <property type="entry name" value="Glyco_trans_1"/>
</dbReference>
<dbReference type="Pfam" id="PF13439">
    <property type="entry name" value="Glyco_transf_4"/>
    <property type="match status" value="1"/>
</dbReference>
<dbReference type="Pfam" id="PF00534">
    <property type="entry name" value="Glycos_transf_1"/>
    <property type="match status" value="1"/>
</dbReference>
<dbReference type="CDD" id="cd03802">
    <property type="entry name" value="GT4_AviGT4-like"/>
    <property type="match status" value="1"/>
</dbReference>
<dbReference type="RefSeq" id="WP_072991859.1">
    <property type="nucleotide sequence ID" value="NZ_FQYU01000002.1"/>
</dbReference>
<dbReference type="STRING" id="192903.SAMN04488513_102701"/>
<reference evidence="4" key="1">
    <citation type="submission" date="2016-11" db="EMBL/GenBank/DDBJ databases">
        <authorList>
            <person name="Varghese N."/>
            <person name="Submissions S."/>
        </authorList>
    </citation>
    <scope>NUCLEOTIDE SEQUENCE [LARGE SCALE GENOMIC DNA]</scope>
    <source>
        <strain evidence="4">DSM 19858</strain>
    </source>
</reference>
<dbReference type="InterPro" id="IPR028098">
    <property type="entry name" value="Glyco_trans_4-like_N"/>
</dbReference>
<evidence type="ECO:0000313" key="3">
    <source>
        <dbReference type="EMBL" id="SHJ05673.1"/>
    </source>
</evidence>
<dbReference type="PANTHER" id="PTHR12526:SF595">
    <property type="entry name" value="BLL5217 PROTEIN"/>
    <property type="match status" value="1"/>
</dbReference>
<proteinExistence type="predicted"/>
<evidence type="ECO:0000259" key="2">
    <source>
        <dbReference type="Pfam" id="PF13439"/>
    </source>
</evidence>
<dbReference type="Gene3D" id="3.40.50.2000">
    <property type="entry name" value="Glycogen Phosphorylase B"/>
    <property type="match status" value="2"/>
</dbReference>
<feature type="domain" description="Glycosyltransferase subfamily 4-like N-terminal" evidence="2">
    <location>
        <begin position="18"/>
        <end position="132"/>
    </location>
</feature>
<dbReference type="PANTHER" id="PTHR12526">
    <property type="entry name" value="GLYCOSYLTRANSFERASE"/>
    <property type="match status" value="1"/>
</dbReference>
<dbReference type="AlphaFoldDB" id="A0A1M6G6W8"/>
<evidence type="ECO:0000259" key="1">
    <source>
        <dbReference type="Pfam" id="PF00534"/>
    </source>
</evidence>
<feature type="domain" description="Glycosyl transferase family 1" evidence="1">
    <location>
        <begin position="169"/>
        <end position="309"/>
    </location>
</feature>
<dbReference type="OrthoDB" id="9801573at2"/>
<protein>
    <submittedName>
        <fullName evidence="3">Glycosyltransferase involved in cell wall bisynthesis</fullName>
    </submittedName>
</protein>
<gene>
    <name evidence="3" type="ORF">SAMN04488513_102701</name>
</gene>
<sequence>MKIAQISPLYESVPPKLYGGTERVVSYLTEELVRQGHDVTLFASGDSRTHARLVSPTESALRLRDVQDPLAHHIAHLQEVIERSDEFDVMHFHTDYLHFPMARLLKKPSLTTLHGRLDLPDLVYVYKKFKHHPLVSISNAQRKGLPLPVNWIGTVYHGLPRDLYEAGKGDGDYLAFIGRISPEKRPDRAIQIAKEAGIKIKIAAKIDKADASYYEKEIKPLLEQPHVEFIGEIGEDRKGEFLGRAKALLFPIDWPEPFGMVMIEAMACGTPVIAFGHGSVPEVIDEGKTGFVVHSIKESLQAVENLDQLDRDQVRSLFEQRFSVEVMTRNYLRLYESLCPPLKKYSPRAQASKKRTTPISLV</sequence>
<keyword evidence="4" id="KW-1185">Reference proteome</keyword>
<evidence type="ECO:0000313" key="4">
    <source>
        <dbReference type="Proteomes" id="UP000184543"/>
    </source>
</evidence>
<organism evidence="3 4">
    <name type="scientific">Pseudozobellia thermophila</name>
    <dbReference type="NCBI Taxonomy" id="192903"/>
    <lineage>
        <taxon>Bacteria</taxon>
        <taxon>Pseudomonadati</taxon>
        <taxon>Bacteroidota</taxon>
        <taxon>Flavobacteriia</taxon>
        <taxon>Flavobacteriales</taxon>
        <taxon>Flavobacteriaceae</taxon>
        <taxon>Pseudozobellia</taxon>
    </lineage>
</organism>
<dbReference type="GO" id="GO:0016757">
    <property type="term" value="F:glycosyltransferase activity"/>
    <property type="evidence" value="ECO:0007669"/>
    <property type="project" value="InterPro"/>
</dbReference>